<keyword evidence="3" id="KW-1185">Reference proteome</keyword>
<organism evidence="2 3">
    <name type="scientific">Dentiscutata erythropus</name>
    <dbReference type="NCBI Taxonomy" id="1348616"/>
    <lineage>
        <taxon>Eukaryota</taxon>
        <taxon>Fungi</taxon>
        <taxon>Fungi incertae sedis</taxon>
        <taxon>Mucoromycota</taxon>
        <taxon>Glomeromycotina</taxon>
        <taxon>Glomeromycetes</taxon>
        <taxon>Diversisporales</taxon>
        <taxon>Gigasporaceae</taxon>
        <taxon>Dentiscutata</taxon>
    </lineage>
</organism>
<dbReference type="AlphaFoldDB" id="A0A9N8WS57"/>
<evidence type="ECO:0000313" key="2">
    <source>
        <dbReference type="EMBL" id="CAG8494738.1"/>
    </source>
</evidence>
<reference evidence="2" key="1">
    <citation type="submission" date="2021-06" db="EMBL/GenBank/DDBJ databases">
        <authorList>
            <person name="Kallberg Y."/>
            <person name="Tangrot J."/>
            <person name="Rosling A."/>
        </authorList>
    </citation>
    <scope>NUCLEOTIDE SEQUENCE</scope>
    <source>
        <strain evidence="2">MA453B</strain>
    </source>
</reference>
<feature type="region of interest" description="Disordered" evidence="1">
    <location>
        <begin position="1"/>
        <end position="83"/>
    </location>
</feature>
<feature type="compositionally biased region" description="Low complexity" evidence="1">
    <location>
        <begin position="10"/>
        <end position="21"/>
    </location>
</feature>
<proteinExistence type="predicted"/>
<comment type="caution">
    <text evidence="2">The sequence shown here is derived from an EMBL/GenBank/DDBJ whole genome shotgun (WGS) entry which is preliminary data.</text>
</comment>
<name>A0A9N8WS57_9GLOM</name>
<evidence type="ECO:0000256" key="1">
    <source>
        <dbReference type="SAM" id="MobiDB-lite"/>
    </source>
</evidence>
<protein>
    <submittedName>
        <fullName evidence="2">22110_t:CDS:1</fullName>
    </submittedName>
</protein>
<accession>A0A9N8WS57</accession>
<sequence length="83" mass="9339">MKSKQQQEATTTGEINTETINSNDTKKVPITNEKKSTPVMQEKCQLLGKETLTPTTQEKTLATSERSSKMDDTNDARKDTNYQ</sequence>
<gene>
    <name evidence="2" type="ORF">DERYTH_LOCUS2593</name>
</gene>
<feature type="compositionally biased region" description="Basic and acidic residues" evidence="1">
    <location>
        <begin position="66"/>
        <end position="83"/>
    </location>
</feature>
<evidence type="ECO:0000313" key="3">
    <source>
        <dbReference type="Proteomes" id="UP000789405"/>
    </source>
</evidence>
<feature type="compositionally biased region" description="Polar residues" evidence="1">
    <location>
        <begin position="52"/>
        <end position="65"/>
    </location>
</feature>
<dbReference type="Proteomes" id="UP000789405">
    <property type="component" value="Unassembled WGS sequence"/>
</dbReference>
<feature type="compositionally biased region" description="Basic and acidic residues" evidence="1">
    <location>
        <begin position="24"/>
        <end position="36"/>
    </location>
</feature>
<dbReference type="EMBL" id="CAJVPY010000841">
    <property type="protein sequence ID" value="CAG8494738.1"/>
    <property type="molecule type" value="Genomic_DNA"/>
</dbReference>